<dbReference type="PANTHER" id="PTHR31571">
    <property type="entry name" value="ALTERED INHERITANCE OF MITOCHONDRIA PROTEIN 6"/>
    <property type="match status" value="1"/>
</dbReference>
<evidence type="ECO:0000313" key="3">
    <source>
        <dbReference type="EMBL" id="OJJ01556.1"/>
    </source>
</evidence>
<name>A0A1L9PJE1_ASPVE</name>
<evidence type="ECO:0000256" key="1">
    <source>
        <dbReference type="SAM" id="MobiDB-lite"/>
    </source>
</evidence>
<gene>
    <name evidence="3" type="ORF">ASPVEDRAFT_28217</name>
</gene>
<evidence type="ECO:0000313" key="4">
    <source>
        <dbReference type="Proteomes" id="UP000184073"/>
    </source>
</evidence>
<accession>A0A1L9PJE1</accession>
<reference evidence="4" key="1">
    <citation type="journal article" date="2017" name="Genome Biol.">
        <title>Comparative genomics reveals high biological diversity and specific adaptations in the industrially and medically important fungal genus Aspergillus.</title>
        <authorList>
            <person name="de Vries R.P."/>
            <person name="Riley R."/>
            <person name="Wiebenga A."/>
            <person name="Aguilar-Osorio G."/>
            <person name="Amillis S."/>
            <person name="Uchima C.A."/>
            <person name="Anderluh G."/>
            <person name="Asadollahi M."/>
            <person name="Askin M."/>
            <person name="Barry K."/>
            <person name="Battaglia E."/>
            <person name="Bayram O."/>
            <person name="Benocci T."/>
            <person name="Braus-Stromeyer S.A."/>
            <person name="Caldana C."/>
            <person name="Canovas D."/>
            <person name="Cerqueira G.C."/>
            <person name="Chen F."/>
            <person name="Chen W."/>
            <person name="Choi C."/>
            <person name="Clum A."/>
            <person name="Dos Santos R.A."/>
            <person name="Damasio A.R."/>
            <person name="Diallinas G."/>
            <person name="Emri T."/>
            <person name="Fekete E."/>
            <person name="Flipphi M."/>
            <person name="Freyberg S."/>
            <person name="Gallo A."/>
            <person name="Gournas C."/>
            <person name="Habgood R."/>
            <person name="Hainaut M."/>
            <person name="Harispe M.L."/>
            <person name="Henrissat B."/>
            <person name="Hilden K.S."/>
            <person name="Hope R."/>
            <person name="Hossain A."/>
            <person name="Karabika E."/>
            <person name="Karaffa L."/>
            <person name="Karanyi Z."/>
            <person name="Krasevec N."/>
            <person name="Kuo A."/>
            <person name="Kusch H."/>
            <person name="LaButti K."/>
            <person name="Lagendijk E.L."/>
            <person name="Lapidus A."/>
            <person name="Levasseur A."/>
            <person name="Lindquist E."/>
            <person name="Lipzen A."/>
            <person name="Logrieco A.F."/>
            <person name="MacCabe A."/>
            <person name="Maekelae M.R."/>
            <person name="Malavazi I."/>
            <person name="Melin P."/>
            <person name="Meyer V."/>
            <person name="Mielnichuk N."/>
            <person name="Miskei M."/>
            <person name="Molnar A.P."/>
            <person name="Mule G."/>
            <person name="Ngan C.Y."/>
            <person name="Orejas M."/>
            <person name="Orosz E."/>
            <person name="Ouedraogo J.P."/>
            <person name="Overkamp K.M."/>
            <person name="Park H.-S."/>
            <person name="Perrone G."/>
            <person name="Piumi F."/>
            <person name="Punt P.J."/>
            <person name="Ram A.F."/>
            <person name="Ramon A."/>
            <person name="Rauscher S."/>
            <person name="Record E."/>
            <person name="Riano-Pachon D.M."/>
            <person name="Robert V."/>
            <person name="Roehrig J."/>
            <person name="Ruller R."/>
            <person name="Salamov A."/>
            <person name="Salih N.S."/>
            <person name="Samson R.A."/>
            <person name="Sandor E."/>
            <person name="Sanguinetti M."/>
            <person name="Schuetze T."/>
            <person name="Sepcic K."/>
            <person name="Shelest E."/>
            <person name="Sherlock G."/>
            <person name="Sophianopoulou V."/>
            <person name="Squina F.M."/>
            <person name="Sun H."/>
            <person name="Susca A."/>
            <person name="Todd R.B."/>
            <person name="Tsang A."/>
            <person name="Unkles S.E."/>
            <person name="van de Wiele N."/>
            <person name="van Rossen-Uffink D."/>
            <person name="Oliveira J.V."/>
            <person name="Vesth T.C."/>
            <person name="Visser J."/>
            <person name="Yu J.-H."/>
            <person name="Zhou M."/>
            <person name="Andersen M.R."/>
            <person name="Archer D.B."/>
            <person name="Baker S.E."/>
            <person name="Benoit I."/>
            <person name="Brakhage A.A."/>
            <person name="Braus G.H."/>
            <person name="Fischer R."/>
            <person name="Frisvad J.C."/>
            <person name="Goldman G.H."/>
            <person name="Houbraken J."/>
            <person name="Oakley B."/>
            <person name="Pocsi I."/>
            <person name="Scazzocchio C."/>
            <person name="Seiboth B."/>
            <person name="vanKuyk P.A."/>
            <person name="Wortman J."/>
            <person name="Dyer P.S."/>
            <person name="Grigoriev I.V."/>
        </authorList>
    </citation>
    <scope>NUCLEOTIDE SEQUENCE [LARGE SCALE GENOMIC DNA]</scope>
    <source>
        <strain evidence="4">CBS 583.65</strain>
    </source>
</reference>
<keyword evidence="2" id="KW-1133">Transmembrane helix</keyword>
<dbReference type="InterPro" id="IPR051236">
    <property type="entry name" value="HAT_RTT109-like"/>
</dbReference>
<sequence>MATSPDLEALGATKPLLEAEEYDSYSWLLLEDHPLRSYPSGSDCHPDISAFTRKVYAIVRRGVRDRVLPLLSLLLMFLVIVQFLLQLPHVASYFLEPVHTKGLPEFIQTPITVDRAFDRAAACAFGPPSQPGGAAHNPIEHALSSGCTGVQVDVWQRHHDLLIEDSSPSPSSSNPGRKDTLKGVYLKSLQHQLDARNAASSNDSRTEKHDGEFNATPVGLFDNNPQQTFTIFLDVKTPMRKAWPVLVTQLKALNESGYLSYRNAEQELVLRPVTIVVSGRGCRRLSLKDDLSRVMKGLF</sequence>
<feature type="transmembrane region" description="Helical" evidence="2">
    <location>
        <begin position="67"/>
        <end position="85"/>
    </location>
</feature>
<dbReference type="EMBL" id="KV878128">
    <property type="protein sequence ID" value="OJJ01556.1"/>
    <property type="molecule type" value="Genomic_DNA"/>
</dbReference>
<dbReference type="Proteomes" id="UP000184073">
    <property type="component" value="Unassembled WGS sequence"/>
</dbReference>
<proteinExistence type="predicted"/>
<dbReference type="STRING" id="1036611.A0A1L9PJE1"/>
<dbReference type="VEuPathDB" id="FungiDB:ASPVEDRAFT_28217"/>
<dbReference type="PANTHER" id="PTHR31571:SF5">
    <property type="entry name" value="ALTERED INHERITANCE OF MITOCHONDRIA PROTEIN 6"/>
    <property type="match status" value="1"/>
</dbReference>
<protein>
    <submittedName>
        <fullName evidence="3">Uncharacterized protein</fullName>
    </submittedName>
</protein>
<feature type="region of interest" description="Disordered" evidence="1">
    <location>
        <begin position="195"/>
        <end position="219"/>
    </location>
</feature>
<keyword evidence="2" id="KW-0812">Transmembrane</keyword>
<keyword evidence="2" id="KW-0472">Membrane</keyword>
<organism evidence="3 4">
    <name type="scientific">Aspergillus versicolor CBS 583.65</name>
    <dbReference type="NCBI Taxonomy" id="1036611"/>
    <lineage>
        <taxon>Eukaryota</taxon>
        <taxon>Fungi</taxon>
        <taxon>Dikarya</taxon>
        <taxon>Ascomycota</taxon>
        <taxon>Pezizomycotina</taxon>
        <taxon>Eurotiomycetes</taxon>
        <taxon>Eurotiomycetidae</taxon>
        <taxon>Eurotiales</taxon>
        <taxon>Aspergillaceae</taxon>
        <taxon>Aspergillus</taxon>
        <taxon>Aspergillus subgen. Nidulantes</taxon>
    </lineage>
</organism>
<keyword evidence="4" id="KW-1185">Reference proteome</keyword>
<dbReference type="RefSeq" id="XP_040667318.1">
    <property type="nucleotide sequence ID" value="XM_040810087.1"/>
</dbReference>
<dbReference type="GeneID" id="63725598"/>
<dbReference type="AlphaFoldDB" id="A0A1L9PJE1"/>
<dbReference type="OrthoDB" id="4499526at2759"/>
<evidence type="ECO:0000256" key="2">
    <source>
        <dbReference type="SAM" id="Phobius"/>
    </source>
</evidence>